<dbReference type="Proteomes" id="UP001385951">
    <property type="component" value="Unassembled WGS sequence"/>
</dbReference>
<dbReference type="AlphaFoldDB" id="A0AAW0GBP7"/>
<protein>
    <submittedName>
        <fullName evidence="1">Uncharacterized protein</fullName>
    </submittedName>
</protein>
<comment type="caution">
    <text evidence="1">The sequence shown here is derived from an EMBL/GenBank/DDBJ whole genome shotgun (WGS) entry which is preliminary data.</text>
</comment>
<accession>A0AAW0GBP7</accession>
<sequence length="109" mass="12618">MSSESRTGTLELRWANLNAHDGLRAYQPYVLEVLIYWYSAKEYFMAKWSRITCVHSVLPLAGRSSMKVKPRLYNSSREDTLNDKIDWHTERAWFNTAVNEEACSTVVVG</sequence>
<proteinExistence type="predicted"/>
<evidence type="ECO:0000313" key="1">
    <source>
        <dbReference type="EMBL" id="KAK7689872.1"/>
    </source>
</evidence>
<reference evidence="1 2" key="1">
    <citation type="submission" date="2022-09" db="EMBL/GenBank/DDBJ databases">
        <authorList>
            <person name="Palmer J.M."/>
        </authorList>
    </citation>
    <scope>NUCLEOTIDE SEQUENCE [LARGE SCALE GENOMIC DNA]</scope>
    <source>
        <strain evidence="1 2">DSM 7382</strain>
    </source>
</reference>
<keyword evidence="2" id="KW-1185">Reference proteome</keyword>
<name>A0AAW0GBP7_9APHY</name>
<evidence type="ECO:0000313" key="2">
    <source>
        <dbReference type="Proteomes" id="UP001385951"/>
    </source>
</evidence>
<organism evidence="1 2">
    <name type="scientific">Cerrena zonata</name>
    <dbReference type="NCBI Taxonomy" id="2478898"/>
    <lineage>
        <taxon>Eukaryota</taxon>
        <taxon>Fungi</taxon>
        <taxon>Dikarya</taxon>
        <taxon>Basidiomycota</taxon>
        <taxon>Agaricomycotina</taxon>
        <taxon>Agaricomycetes</taxon>
        <taxon>Polyporales</taxon>
        <taxon>Cerrenaceae</taxon>
        <taxon>Cerrena</taxon>
    </lineage>
</organism>
<gene>
    <name evidence="1" type="ORF">QCA50_006511</name>
</gene>
<dbReference type="EMBL" id="JASBNA010000007">
    <property type="protein sequence ID" value="KAK7689872.1"/>
    <property type="molecule type" value="Genomic_DNA"/>
</dbReference>